<comment type="caution">
    <text evidence="2">The sequence shown here is derived from an EMBL/GenBank/DDBJ whole genome shotgun (WGS) entry which is preliminary data.</text>
</comment>
<dbReference type="Pfam" id="PF04055">
    <property type="entry name" value="Radical_SAM"/>
    <property type="match status" value="1"/>
</dbReference>
<keyword evidence="3" id="KW-1185">Reference proteome</keyword>
<dbReference type="GO" id="GO:0003824">
    <property type="term" value="F:catalytic activity"/>
    <property type="evidence" value="ECO:0007669"/>
    <property type="project" value="InterPro"/>
</dbReference>
<protein>
    <submittedName>
        <fullName evidence="2">TIGR03960 family B12-binding radical SAM protein</fullName>
    </submittedName>
</protein>
<dbReference type="Gene3D" id="3.40.50.280">
    <property type="entry name" value="Cobalamin-binding domain"/>
    <property type="match status" value="1"/>
</dbReference>
<dbReference type="Proteomes" id="UP000468766">
    <property type="component" value="Unassembled WGS sequence"/>
</dbReference>
<name>A0A6I0EZM6_9FIRM</name>
<dbReference type="SUPFAM" id="SSF102114">
    <property type="entry name" value="Radical SAM enzymes"/>
    <property type="match status" value="1"/>
</dbReference>
<sequence length="635" mass="72947">MSQILEDELLNKVTKPTRYTGGEYNQVKKDWSTVNTTMAFAFPDVYEVGMSHLGLRILYHLINDQENMLMERVFAPWIDMEEELRKREIPLFSLESRRPLKDFDVIGFTLQYEMSYSNILNMLDLADIPLWSYDRTDEHPLIIAGGPCAVNPEPLADFLDLVILGEGEESLPKLLEAIGNFKQAQGWRRDSQRDSRKALLRELAQLPGIYVPSLYQPHYNDSGHFVSIERIDSTVPAQVSKQVVADLDKAYFPTKSMVPFMGVVHDRIMLEVLRGCSRACRFCQAGSIYRPVRERSMETLKKQAEELIQQTGYDEIALTSLSTADYSCVEPLLKDLLQSHEEKRVGVSLPSLRVDAFSVDLAKEVQKVRKTGLTFAPEAGTQRLRDVINKGVTEEDLMETIEKAFQGGWHTIKLYFMMGLPTEEEEDLEGIARLAEQVAYVGSDIFRSKGIRKAVKVTVSVSSFVPKPQTPFQWEPQDRMALLEEKQQFLKKRIRDRRITYNWHDSKVSFIEAVMAKGDRNLGKVLYKAWENGAKFDGWTEHFRFERWQEAFQAEDIDPEYYAYRKIEYDEPLPWEHLNYGVSRSYLVKEHKKAIESELTDDCRHNKCSACGVCSSLGISVDLRGGDHGQNSDRL</sequence>
<dbReference type="SFLD" id="SFLDS00029">
    <property type="entry name" value="Radical_SAM"/>
    <property type="match status" value="1"/>
</dbReference>
<evidence type="ECO:0000313" key="2">
    <source>
        <dbReference type="EMBL" id="KAB2952409.1"/>
    </source>
</evidence>
<proteinExistence type="predicted"/>
<accession>A0A6I0EZM6</accession>
<dbReference type="GO" id="GO:0051536">
    <property type="term" value="F:iron-sulfur cluster binding"/>
    <property type="evidence" value="ECO:0007669"/>
    <property type="project" value="InterPro"/>
</dbReference>
<dbReference type="SMART" id="SM00729">
    <property type="entry name" value="Elp3"/>
    <property type="match status" value="1"/>
</dbReference>
<dbReference type="PROSITE" id="PS51918">
    <property type="entry name" value="RADICAL_SAM"/>
    <property type="match status" value="1"/>
</dbReference>
<dbReference type="InterPro" id="IPR006638">
    <property type="entry name" value="Elp3/MiaA/NifB-like_rSAM"/>
</dbReference>
<dbReference type="InterPro" id="IPR023404">
    <property type="entry name" value="rSAM_horseshoe"/>
</dbReference>
<dbReference type="OrthoDB" id="9806827at2"/>
<dbReference type="Pfam" id="PF19864">
    <property type="entry name" value="Radical_SAM_N2"/>
    <property type="match status" value="1"/>
</dbReference>
<dbReference type="CDD" id="cd01335">
    <property type="entry name" value="Radical_SAM"/>
    <property type="match status" value="1"/>
</dbReference>
<dbReference type="InterPro" id="IPR045784">
    <property type="entry name" value="Radical_SAM_N2"/>
</dbReference>
<dbReference type="InterPro" id="IPR023862">
    <property type="entry name" value="CHP03960_rSAM"/>
</dbReference>
<dbReference type="Gene3D" id="3.80.30.20">
    <property type="entry name" value="tm_1862 like domain"/>
    <property type="match status" value="1"/>
</dbReference>
<dbReference type="InterPro" id="IPR058240">
    <property type="entry name" value="rSAM_sf"/>
</dbReference>
<dbReference type="SFLD" id="SFLDG01082">
    <property type="entry name" value="B12-binding_domain_containing"/>
    <property type="match status" value="1"/>
</dbReference>
<organism evidence="2 3">
    <name type="scientific">Heliorestis acidaminivorans</name>
    <dbReference type="NCBI Taxonomy" id="553427"/>
    <lineage>
        <taxon>Bacteria</taxon>
        <taxon>Bacillati</taxon>
        <taxon>Bacillota</taxon>
        <taxon>Clostridia</taxon>
        <taxon>Eubacteriales</taxon>
        <taxon>Heliobacteriaceae</taxon>
        <taxon>Heliorestis</taxon>
    </lineage>
</organism>
<feature type="domain" description="Radical SAM core" evidence="1">
    <location>
        <begin position="260"/>
        <end position="505"/>
    </location>
</feature>
<dbReference type="AlphaFoldDB" id="A0A6I0EZM6"/>
<evidence type="ECO:0000259" key="1">
    <source>
        <dbReference type="PROSITE" id="PS51918"/>
    </source>
</evidence>
<dbReference type="PANTHER" id="PTHR42731">
    <property type="entry name" value="SLL1084 PROTEIN"/>
    <property type="match status" value="1"/>
</dbReference>
<reference evidence="2 3" key="1">
    <citation type="submission" date="2019-10" db="EMBL/GenBank/DDBJ databases">
        <title>Whole-genome sequence of the extremophile Heliorestis acidaminivorans DSM 24790.</title>
        <authorList>
            <person name="Kyndt J.A."/>
            <person name="Meyer T.E."/>
        </authorList>
    </citation>
    <scope>NUCLEOTIDE SEQUENCE [LARGE SCALE GENOMIC DNA]</scope>
    <source>
        <strain evidence="2 3">DSM 24790</strain>
    </source>
</reference>
<dbReference type="NCBIfam" id="TIGR03960">
    <property type="entry name" value="rSAM_fuse_unch"/>
    <property type="match status" value="1"/>
</dbReference>
<evidence type="ECO:0000313" key="3">
    <source>
        <dbReference type="Proteomes" id="UP000468766"/>
    </source>
</evidence>
<dbReference type="EMBL" id="WBXO01000006">
    <property type="protein sequence ID" value="KAB2952409.1"/>
    <property type="molecule type" value="Genomic_DNA"/>
</dbReference>
<dbReference type="PANTHER" id="PTHR42731:SF1">
    <property type="entry name" value="RADICAL SAM DOMAIN PROTEIN"/>
    <property type="match status" value="1"/>
</dbReference>
<gene>
    <name evidence="2" type="ORF">F9B85_09230</name>
</gene>
<dbReference type="InterPro" id="IPR007197">
    <property type="entry name" value="rSAM"/>
</dbReference>